<feature type="transmembrane region" description="Helical" evidence="5">
    <location>
        <begin position="290"/>
        <end position="308"/>
    </location>
</feature>
<evidence type="ECO:0000256" key="2">
    <source>
        <dbReference type="ARBA" id="ARBA00022692"/>
    </source>
</evidence>
<feature type="transmembrane region" description="Helical" evidence="5">
    <location>
        <begin position="359"/>
        <end position="376"/>
    </location>
</feature>
<name>A0A376BAY7_9ASCO</name>
<feature type="transmembrane region" description="Helical" evidence="5">
    <location>
        <begin position="25"/>
        <end position="48"/>
    </location>
</feature>
<evidence type="ECO:0000313" key="7">
    <source>
        <dbReference type="Proteomes" id="UP000262825"/>
    </source>
</evidence>
<evidence type="ECO:0000256" key="1">
    <source>
        <dbReference type="ARBA" id="ARBA00004141"/>
    </source>
</evidence>
<dbReference type="Proteomes" id="UP000262825">
    <property type="component" value="Unassembled WGS sequence"/>
</dbReference>
<proteinExistence type="predicted"/>
<dbReference type="InterPro" id="IPR004776">
    <property type="entry name" value="Mem_transp_PIN-like"/>
</dbReference>
<evidence type="ECO:0000256" key="4">
    <source>
        <dbReference type="ARBA" id="ARBA00023136"/>
    </source>
</evidence>
<dbReference type="GO" id="GO:0016020">
    <property type="term" value="C:membrane"/>
    <property type="evidence" value="ECO:0007669"/>
    <property type="project" value="UniProtKB-SubCell"/>
</dbReference>
<accession>A0A376BAY7</accession>
<evidence type="ECO:0000256" key="5">
    <source>
        <dbReference type="SAM" id="Phobius"/>
    </source>
</evidence>
<dbReference type="PANTHER" id="PTHR31794:SF2">
    <property type="entry name" value="AUXIN EFFLUX TRANSPORTER FAMILY PROTEIN (EUROFUNG)"/>
    <property type="match status" value="1"/>
</dbReference>
<organism evidence="6 7">
    <name type="scientific">Saccharomycodes ludwigii</name>
    <dbReference type="NCBI Taxonomy" id="36035"/>
    <lineage>
        <taxon>Eukaryota</taxon>
        <taxon>Fungi</taxon>
        <taxon>Dikarya</taxon>
        <taxon>Ascomycota</taxon>
        <taxon>Saccharomycotina</taxon>
        <taxon>Saccharomycetes</taxon>
        <taxon>Saccharomycodales</taxon>
        <taxon>Saccharomycodaceae</taxon>
        <taxon>Saccharomycodes</taxon>
    </lineage>
</organism>
<dbReference type="Pfam" id="PF03547">
    <property type="entry name" value="Mem_trans"/>
    <property type="match status" value="1"/>
</dbReference>
<protein>
    <recommendedName>
        <fullName evidence="8">Transporter</fullName>
    </recommendedName>
</protein>
<evidence type="ECO:0000313" key="6">
    <source>
        <dbReference type="EMBL" id="SSD61724.1"/>
    </source>
</evidence>
<dbReference type="GO" id="GO:0055085">
    <property type="term" value="P:transmembrane transport"/>
    <property type="evidence" value="ECO:0007669"/>
    <property type="project" value="InterPro"/>
</dbReference>
<feature type="transmembrane region" description="Helical" evidence="5">
    <location>
        <begin position="86"/>
        <end position="110"/>
    </location>
</feature>
<feature type="transmembrane region" description="Helical" evidence="5">
    <location>
        <begin position="396"/>
        <end position="420"/>
    </location>
</feature>
<keyword evidence="4 5" id="KW-0472">Membrane</keyword>
<feature type="transmembrane region" description="Helical" evidence="5">
    <location>
        <begin position="328"/>
        <end position="347"/>
    </location>
</feature>
<keyword evidence="3 5" id="KW-1133">Transmembrane helix</keyword>
<keyword evidence="7" id="KW-1185">Reference proteome</keyword>
<evidence type="ECO:0000256" key="3">
    <source>
        <dbReference type="ARBA" id="ARBA00022989"/>
    </source>
</evidence>
<feature type="transmembrane region" description="Helical" evidence="5">
    <location>
        <begin position="250"/>
        <end position="269"/>
    </location>
</feature>
<dbReference type="GO" id="GO:0005783">
    <property type="term" value="C:endoplasmic reticulum"/>
    <property type="evidence" value="ECO:0007669"/>
    <property type="project" value="TreeGrafter"/>
</dbReference>
<keyword evidence="2 5" id="KW-0812">Transmembrane</keyword>
<reference evidence="7" key="1">
    <citation type="submission" date="2018-06" db="EMBL/GenBank/DDBJ databases">
        <authorList>
            <person name="Guldener U."/>
        </authorList>
    </citation>
    <scope>NUCLEOTIDE SEQUENCE [LARGE SCALE GENOMIC DNA]</scope>
    <source>
        <strain evidence="7">UTAD17</strain>
    </source>
</reference>
<dbReference type="AlphaFoldDB" id="A0A376BAY7"/>
<dbReference type="PANTHER" id="PTHR31794">
    <property type="entry name" value="AUXIN EFFLUX TRANSPORTER FAMILY PROTEIN (EUROFUNG)"/>
    <property type="match status" value="1"/>
</dbReference>
<evidence type="ECO:0008006" key="8">
    <source>
        <dbReference type="Google" id="ProtNLM"/>
    </source>
</evidence>
<dbReference type="EMBL" id="UFAJ01000857">
    <property type="protein sequence ID" value="SSD61724.1"/>
    <property type="molecule type" value="Genomic_DNA"/>
</dbReference>
<dbReference type="VEuPathDB" id="FungiDB:SCODWIG_03485"/>
<sequence length="422" mass="47359">MHALIQKITDTQHYTTSSSFSLTQISFITFQSVLEVILVSLSGFICAWSGKLPREAQKIISKINVDLLTPCLIFSKLAKNLSITKIIEIFVVPAFYALLISVSFMTGHLWSHIFGLDEDETGFVIGNCVFPNSNSLPVSLTLSLAYTLPGLLWDHIENDNRDKVASRGILYLLIFQQIDQMLRWSWGYNKLLRWREETVYPDRSILNLVRNHDTSTLSLDSSTCDIDSNVDSGANNTKLYRIWNTFKSNMNPPLCAIFSSIIVASIPILKNQFYVDDGFIQHTLSESISELGMISIPLILLVLGSNLYPSNETQSATHNYRKMIIASILGRMLTPWIIILPIVVYCCKTLPSVSILGDPIFMVCAFLLCTSPPAIQLTQITQLNEFFEAEMAGVLFWGYVVLTLPMTIITVISSMCAINWKA</sequence>
<gene>
    <name evidence="6" type="ORF">SCODWIG_03485</name>
</gene>
<comment type="subcellular location">
    <subcellularLocation>
        <location evidence="1">Membrane</location>
        <topology evidence="1">Multi-pass membrane protein</topology>
    </subcellularLocation>
</comment>